<name>A0A1B7TE15_9ASCO</name>
<dbReference type="InterPro" id="IPR017972">
    <property type="entry name" value="Cyt_P450_CS"/>
</dbReference>
<evidence type="ECO:0000256" key="1">
    <source>
        <dbReference type="ARBA" id="ARBA00010617"/>
    </source>
</evidence>
<evidence type="ECO:0000313" key="7">
    <source>
        <dbReference type="Proteomes" id="UP000092321"/>
    </source>
</evidence>
<gene>
    <name evidence="6" type="ORF">HANVADRAFT_72374</name>
</gene>
<evidence type="ECO:0000256" key="3">
    <source>
        <dbReference type="ARBA" id="ARBA00023004"/>
    </source>
</evidence>
<keyword evidence="3 4" id="KW-0408">Iron</keyword>
<dbReference type="PRINTS" id="PR00463">
    <property type="entry name" value="EP450I"/>
</dbReference>
<dbReference type="GO" id="GO:0005506">
    <property type="term" value="F:iron ion binding"/>
    <property type="evidence" value="ECO:0007669"/>
    <property type="project" value="InterPro"/>
</dbReference>
<dbReference type="InterPro" id="IPR002401">
    <property type="entry name" value="Cyt_P450_E_grp-I"/>
</dbReference>
<keyword evidence="5" id="KW-0812">Transmembrane</keyword>
<evidence type="ECO:0000256" key="4">
    <source>
        <dbReference type="PIRSR" id="PIRSR602401-1"/>
    </source>
</evidence>
<keyword evidence="5" id="KW-0472">Membrane</keyword>
<dbReference type="Pfam" id="PF00067">
    <property type="entry name" value="p450"/>
    <property type="match status" value="3"/>
</dbReference>
<comment type="similarity">
    <text evidence="1">Belongs to the cytochrome P450 family.</text>
</comment>
<dbReference type="GO" id="GO:0020037">
    <property type="term" value="F:heme binding"/>
    <property type="evidence" value="ECO:0007669"/>
    <property type="project" value="InterPro"/>
</dbReference>
<keyword evidence="2 4" id="KW-0479">Metal-binding</keyword>
<keyword evidence="4" id="KW-0349">Heme</keyword>
<comment type="cofactor">
    <cofactor evidence="4">
        <name>heme</name>
        <dbReference type="ChEBI" id="CHEBI:30413"/>
    </cofactor>
</comment>
<reference evidence="7" key="1">
    <citation type="journal article" date="2016" name="Proc. Natl. Acad. Sci. U.S.A.">
        <title>Comparative genomics of biotechnologically important yeasts.</title>
        <authorList>
            <person name="Riley R."/>
            <person name="Haridas S."/>
            <person name="Wolfe K.H."/>
            <person name="Lopes M.R."/>
            <person name="Hittinger C.T."/>
            <person name="Goeker M."/>
            <person name="Salamov A.A."/>
            <person name="Wisecaver J.H."/>
            <person name="Long T.M."/>
            <person name="Calvey C.H."/>
            <person name="Aerts A.L."/>
            <person name="Barry K.W."/>
            <person name="Choi C."/>
            <person name="Clum A."/>
            <person name="Coughlan A.Y."/>
            <person name="Deshpande S."/>
            <person name="Douglass A.P."/>
            <person name="Hanson S.J."/>
            <person name="Klenk H.-P."/>
            <person name="LaButti K.M."/>
            <person name="Lapidus A."/>
            <person name="Lindquist E.A."/>
            <person name="Lipzen A.M."/>
            <person name="Meier-Kolthoff J.P."/>
            <person name="Ohm R.A."/>
            <person name="Otillar R.P."/>
            <person name="Pangilinan J.L."/>
            <person name="Peng Y."/>
            <person name="Rokas A."/>
            <person name="Rosa C.A."/>
            <person name="Scheuner C."/>
            <person name="Sibirny A.A."/>
            <person name="Slot J.C."/>
            <person name="Stielow J.B."/>
            <person name="Sun H."/>
            <person name="Kurtzman C.P."/>
            <person name="Blackwell M."/>
            <person name="Grigoriev I.V."/>
            <person name="Jeffries T.W."/>
        </authorList>
    </citation>
    <scope>NUCLEOTIDE SEQUENCE [LARGE SCALE GENOMIC DNA]</scope>
    <source>
        <strain evidence="7">NRRL Y-1626</strain>
    </source>
</reference>
<dbReference type="InterPro" id="IPR001128">
    <property type="entry name" value="Cyt_P450"/>
</dbReference>
<dbReference type="GO" id="GO:0005737">
    <property type="term" value="C:cytoplasm"/>
    <property type="evidence" value="ECO:0007669"/>
    <property type="project" value="TreeGrafter"/>
</dbReference>
<sequence>MGLYNSSATTFIIVFIILLIVAIIIDDQLHKPPVKNIKTYKGFPFIGTLLEHTSKQHGTNETFSLIKPNFMKFYKFYNNKNNKYEVPNNPEFPIFQFRIGKNWVLVINNVELYKETFIKNSKKIDDRPKGESFHGILSKSNESNHSIFTIGTTPQGSEYMLKKDFFMKEFISNHNLENFYQKIIAYECKLFKQQVEDQCLDPLPLLQKYVSRIACWVTFGIDLNAALDKHYSLSGGIINEIAFIEREIVKLRNPITNTLDHMPKFFQLFFFKTKNNKIEEIKEKRERYITLLFNFSELEFKNQSLINNKKEKNDFEKMAFENCLIYKFLKIKNTTNNAENFLLTKEHILSICLTMMSAGLDNVSLLMNHILHQLGQGTKQMEHYQNVAFNDILRITGTKFTTKQCYCDTPCIFNDEEDIKNFAFTNLGSFGKCESVRSLMYEGIRYLSVAPLGLPRLTSSDIFLCRNIKIPKNTIVVPNLFLINHNESTFKNSLTFDPFRFEVNGSCRCIQCQKGTDGICNTNHISLTNINKVTDLHNILMQKELSKTPEQTLEDESKSFENINSFISNNLKLNKAIENLNFEDKLRKIENPVLNSSIPEPREFNKNTCLINGFGKGARSCLGKKLAESEMYYLLLIIIKNFNVEAVDYKFEPASIQSKNKFSYEELDPRINNSSFDSVALEQTWNSFIHFKKRSCRYKKLILDTTLVPFRSMNNIPEKVLEISEERGRSRADRKNISDCSSIETDEYVYRNSIPRSQPIDIFKNKRIINIE</sequence>
<dbReference type="GO" id="GO:0016712">
    <property type="term" value="F:oxidoreductase activity, acting on paired donors, with incorporation or reduction of molecular oxygen, reduced flavin or flavoprotein as one donor, and incorporation of one atom of oxygen"/>
    <property type="evidence" value="ECO:0007669"/>
    <property type="project" value="TreeGrafter"/>
</dbReference>
<protein>
    <submittedName>
        <fullName evidence="6">Cytochrome P450</fullName>
    </submittedName>
</protein>
<dbReference type="OrthoDB" id="1055148at2759"/>
<dbReference type="PANTHER" id="PTHR24300:SF397">
    <property type="entry name" value="CYTOCHROME P450 2U1"/>
    <property type="match status" value="1"/>
</dbReference>
<keyword evidence="7" id="KW-1185">Reference proteome</keyword>
<dbReference type="InterPro" id="IPR050182">
    <property type="entry name" value="Cytochrome_P450_fam2"/>
</dbReference>
<evidence type="ECO:0000313" key="6">
    <source>
        <dbReference type="EMBL" id="OBA26948.1"/>
    </source>
</evidence>
<dbReference type="PROSITE" id="PS00086">
    <property type="entry name" value="CYTOCHROME_P450"/>
    <property type="match status" value="1"/>
</dbReference>
<evidence type="ECO:0000256" key="5">
    <source>
        <dbReference type="SAM" id="Phobius"/>
    </source>
</evidence>
<dbReference type="Gene3D" id="1.10.630.10">
    <property type="entry name" value="Cytochrome P450"/>
    <property type="match status" value="1"/>
</dbReference>
<comment type="caution">
    <text evidence="6">The sequence shown here is derived from an EMBL/GenBank/DDBJ whole genome shotgun (WGS) entry which is preliminary data.</text>
</comment>
<organism evidence="6 7">
    <name type="scientific">Hanseniaspora valbyensis NRRL Y-1626</name>
    <dbReference type="NCBI Taxonomy" id="766949"/>
    <lineage>
        <taxon>Eukaryota</taxon>
        <taxon>Fungi</taxon>
        <taxon>Dikarya</taxon>
        <taxon>Ascomycota</taxon>
        <taxon>Saccharomycotina</taxon>
        <taxon>Saccharomycetes</taxon>
        <taxon>Saccharomycodales</taxon>
        <taxon>Saccharomycodaceae</taxon>
        <taxon>Hanseniaspora</taxon>
    </lineage>
</organism>
<dbReference type="InterPro" id="IPR036396">
    <property type="entry name" value="Cyt_P450_sf"/>
</dbReference>
<dbReference type="EMBL" id="LXPE01000012">
    <property type="protein sequence ID" value="OBA26948.1"/>
    <property type="molecule type" value="Genomic_DNA"/>
</dbReference>
<dbReference type="PANTHER" id="PTHR24300">
    <property type="entry name" value="CYTOCHROME P450 508A4-RELATED"/>
    <property type="match status" value="1"/>
</dbReference>
<dbReference type="GO" id="GO:0006805">
    <property type="term" value="P:xenobiotic metabolic process"/>
    <property type="evidence" value="ECO:0007669"/>
    <property type="project" value="TreeGrafter"/>
</dbReference>
<dbReference type="Proteomes" id="UP000092321">
    <property type="component" value="Unassembled WGS sequence"/>
</dbReference>
<feature type="transmembrane region" description="Helical" evidence="5">
    <location>
        <begin position="6"/>
        <end position="25"/>
    </location>
</feature>
<keyword evidence="5" id="KW-1133">Transmembrane helix</keyword>
<dbReference type="AlphaFoldDB" id="A0A1B7TE15"/>
<dbReference type="GO" id="GO:0008395">
    <property type="term" value="F:steroid hydroxylase activity"/>
    <property type="evidence" value="ECO:0007669"/>
    <property type="project" value="TreeGrafter"/>
</dbReference>
<proteinExistence type="inferred from homology"/>
<dbReference type="GO" id="GO:0006082">
    <property type="term" value="P:organic acid metabolic process"/>
    <property type="evidence" value="ECO:0007669"/>
    <property type="project" value="TreeGrafter"/>
</dbReference>
<dbReference type="SUPFAM" id="SSF48264">
    <property type="entry name" value="Cytochrome P450"/>
    <property type="match status" value="1"/>
</dbReference>
<evidence type="ECO:0000256" key="2">
    <source>
        <dbReference type="ARBA" id="ARBA00022723"/>
    </source>
</evidence>
<feature type="binding site" description="axial binding residue" evidence="4">
    <location>
        <position position="621"/>
    </location>
    <ligand>
        <name>heme</name>
        <dbReference type="ChEBI" id="CHEBI:30413"/>
    </ligand>
    <ligandPart>
        <name>Fe</name>
        <dbReference type="ChEBI" id="CHEBI:18248"/>
    </ligandPart>
</feature>
<accession>A0A1B7TE15</accession>